<dbReference type="PANTHER" id="PTHR42648:SF11">
    <property type="entry name" value="TRANSPOSON TY4-P GAG-POL POLYPROTEIN"/>
    <property type="match status" value="1"/>
</dbReference>
<protein>
    <submittedName>
        <fullName evidence="11">Copia protein</fullName>
    </submittedName>
</protein>
<keyword evidence="12" id="KW-1185">Reference proteome</keyword>
<keyword evidence="3" id="KW-0255">Endonuclease</keyword>
<keyword evidence="8" id="KW-0548">Nucleotidyltransferase</keyword>
<dbReference type="PROSITE" id="PS50994">
    <property type="entry name" value="INTEGRASE"/>
    <property type="match status" value="1"/>
</dbReference>
<accession>A0ABQ7SBY9</accession>
<evidence type="ECO:0000256" key="9">
    <source>
        <dbReference type="ARBA" id="ARBA00023172"/>
    </source>
</evidence>
<evidence type="ECO:0000256" key="4">
    <source>
        <dbReference type="ARBA" id="ARBA00022801"/>
    </source>
</evidence>
<evidence type="ECO:0000256" key="8">
    <source>
        <dbReference type="ARBA" id="ARBA00022932"/>
    </source>
</evidence>
<dbReference type="InterPro" id="IPR036397">
    <property type="entry name" value="RNaseH_sf"/>
</dbReference>
<evidence type="ECO:0000256" key="5">
    <source>
        <dbReference type="ARBA" id="ARBA00022842"/>
    </source>
</evidence>
<evidence type="ECO:0000313" key="12">
    <source>
        <dbReference type="Proteomes" id="UP000825002"/>
    </source>
</evidence>
<name>A0ABQ7SBY9_9ACAR</name>
<keyword evidence="6" id="KW-0229">DNA integration</keyword>
<dbReference type="InterPro" id="IPR039537">
    <property type="entry name" value="Retrotran_Ty1/copia-like"/>
</dbReference>
<dbReference type="Pfam" id="PF13976">
    <property type="entry name" value="gag_pre-integrs"/>
    <property type="match status" value="1"/>
</dbReference>
<gene>
    <name evidence="11" type="primary">GIP</name>
    <name evidence="11" type="ORF">GZH46_00537</name>
</gene>
<evidence type="ECO:0000256" key="3">
    <source>
        <dbReference type="ARBA" id="ARBA00022759"/>
    </source>
</evidence>
<reference evidence="11 12" key="1">
    <citation type="submission" date="2020-10" db="EMBL/GenBank/DDBJ databases">
        <authorList>
            <person name="Klimov P.B."/>
            <person name="Dyachkov S.M."/>
            <person name="Chetverikov P.E."/>
        </authorList>
    </citation>
    <scope>NUCLEOTIDE SEQUENCE [LARGE SCALE GENOMIC DNA]</scope>
    <source>
        <strain evidence="11">BMOC 18-1129-001#AD2665</strain>
        <tissue evidence="11">Entire mites</tissue>
    </source>
</reference>
<keyword evidence="8" id="KW-0808">Transferase</keyword>
<dbReference type="Proteomes" id="UP000825002">
    <property type="component" value="Unassembled WGS sequence"/>
</dbReference>
<dbReference type="PANTHER" id="PTHR42648">
    <property type="entry name" value="TRANSPOSASE, PUTATIVE-RELATED"/>
    <property type="match status" value="1"/>
</dbReference>
<evidence type="ECO:0000313" key="11">
    <source>
        <dbReference type="EMBL" id="KAG9510902.1"/>
    </source>
</evidence>
<dbReference type="EMBL" id="JAIFTH010000056">
    <property type="protein sequence ID" value="KAG9510902.1"/>
    <property type="molecule type" value="Genomic_DNA"/>
</dbReference>
<evidence type="ECO:0000256" key="1">
    <source>
        <dbReference type="ARBA" id="ARBA00022722"/>
    </source>
</evidence>
<keyword evidence="8" id="KW-0239">DNA-directed DNA polymerase</keyword>
<dbReference type="InterPro" id="IPR025724">
    <property type="entry name" value="GAG-pre-integrase_dom"/>
</dbReference>
<dbReference type="InterPro" id="IPR012337">
    <property type="entry name" value="RNaseH-like_sf"/>
</dbReference>
<evidence type="ECO:0000256" key="7">
    <source>
        <dbReference type="ARBA" id="ARBA00022918"/>
    </source>
</evidence>
<dbReference type="SUPFAM" id="SSF53098">
    <property type="entry name" value="Ribonuclease H-like"/>
    <property type="match status" value="1"/>
</dbReference>
<keyword evidence="2" id="KW-0479">Metal-binding</keyword>
<sequence>MHDVHFVPKVSENLFSLSSAAKKGLRVLIESDSIVFLKDDTDLFRANQQNGVYLLDLQVECPSQRALSAATVEEWHQRYGHASVDVIKKMYDLKVVEGLNITWKRQEVCEDCALSKVHRCSHPSKTPIKIVKPGVSLHMDTVGPLNTASIAGSKYFLLSKDEDSAYKHVSFVSSKADIPNEVKLIVSKVETEIGVKVLKLTTDNGMEFVNDSLGEYLKDRGINHNVSAPYVPRQNGFIEHEVQTVTNVARTMLNRSKLPNMFWAEAVRTAVYVLNRTIGSRDPEHTPYKKWWKAKPDVSNFNIFGQLAVIKTPDQQRSGKFGKKSHLHRLHGCEQHFSFL</sequence>
<dbReference type="InterPro" id="IPR001584">
    <property type="entry name" value="Integrase_cat-core"/>
</dbReference>
<evidence type="ECO:0000259" key="10">
    <source>
        <dbReference type="PROSITE" id="PS50994"/>
    </source>
</evidence>
<keyword evidence="9" id="KW-0233">DNA recombination</keyword>
<keyword evidence="5" id="KW-0460">Magnesium</keyword>
<comment type="caution">
    <text evidence="11">The sequence shown here is derived from an EMBL/GenBank/DDBJ whole genome shotgun (WGS) entry which is preliminary data.</text>
</comment>
<feature type="domain" description="Integrase catalytic" evidence="10">
    <location>
        <begin position="129"/>
        <end position="295"/>
    </location>
</feature>
<evidence type="ECO:0000256" key="2">
    <source>
        <dbReference type="ARBA" id="ARBA00022723"/>
    </source>
</evidence>
<keyword evidence="1" id="KW-0540">Nuclease</keyword>
<feature type="non-terminal residue" evidence="11">
    <location>
        <position position="1"/>
    </location>
</feature>
<proteinExistence type="predicted"/>
<evidence type="ECO:0000256" key="6">
    <source>
        <dbReference type="ARBA" id="ARBA00022908"/>
    </source>
</evidence>
<organism evidence="11 12">
    <name type="scientific">Fragariocoptes setiger</name>
    <dbReference type="NCBI Taxonomy" id="1670756"/>
    <lineage>
        <taxon>Eukaryota</taxon>
        <taxon>Metazoa</taxon>
        <taxon>Ecdysozoa</taxon>
        <taxon>Arthropoda</taxon>
        <taxon>Chelicerata</taxon>
        <taxon>Arachnida</taxon>
        <taxon>Acari</taxon>
        <taxon>Acariformes</taxon>
        <taxon>Trombidiformes</taxon>
        <taxon>Prostigmata</taxon>
        <taxon>Eupodina</taxon>
        <taxon>Eriophyoidea</taxon>
        <taxon>Phytoptidae</taxon>
        <taxon>Fragariocoptes</taxon>
    </lineage>
</organism>
<keyword evidence="7" id="KW-0695">RNA-directed DNA polymerase</keyword>
<dbReference type="Gene3D" id="3.30.420.10">
    <property type="entry name" value="Ribonuclease H-like superfamily/Ribonuclease H"/>
    <property type="match status" value="1"/>
</dbReference>
<keyword evidence="4" id="KW-0378">Hydrolase</keyword>